<sequence length="284" mass="31704">MQPETTTLSQNTLNNTRSKFLVSALNGTALYVLAYYLVWALHQAARFYVSRFYHLRGNWDPSRIVYTLSDGEWWRTAVVAVHGIGPVVCLGLGVVAFRWFWRSERAKRGNFKLLLLWVAFHACNAVFGALLADTFIQSGFWYVPDWLFRLGNVMNVTLAILAGLAQLALGYFGAVAFLQAHDSKTVMRYANRQLMVVCTLIVPWLVGGAFIALTKINYITVQEFLHLAMMGLLVTPLALGCLNEVFSDTVRKPQATQVAWSLVGLAIIIALTWRLALSPPVAFG</sequence>
<proteinExistence type="predicted"/>
<feature type="transmembrane region" description="Helical" evidence="1">
    <location>
        <begin position="20"/>
        <end position="41"/>
    </location>
</feature>
<feature type="transmembrane region" description="Helical" evidence="1">
    <location>
        <begin position="77"/>
        <end position="101"/>
    </location>
</feature>
<feature type="transmembrane region" description="Helical" evidence="1">
    <location>
        <begin position="156"/>
        <end position="178"/>
    </location>
</feature>
<evidence type="ECO:0000313" key="3">
    <source>
        <dbReference type="Proteomes" id="UP000637774"/>
    </source>
</evidence>
<name>A0ABQ1ZYP2_9BACT</name>
<keyword evidence="1" id="KW-0472">Membrane</keyword>
<evidence type="ECO:0000256" key="1">
    <source>
        <dbReference type="SAM" id="Phobius"/>
    </source>
</evidence>
<comment type="caution">
    <text evidence="2">The sequence shown here is derived from an EMBL/GenBank/DDBJ whole genome shotgun (WGS) entry which is preliminary data.</text>
</comment>
<reference evidence="3" key="1">
    <citation type="journal article" date="2019" name="Int. J. Syst. Evol. Microbiol.">
        <title>The Global Catalogue of Microorganisms (GCM) 10K type strain sequencing project: providing services to taxonomists for standard genome sequencing and annotation.</title>
        <authorList>
            <consortium name="The Broad Institute Genomics Platform"/>
            <consortium name="The Broad Institute Genome Sequencing Center for Infectious Disease"/>
            <person name="Wu L."/>
            <person name="Ma J."/>
        </authorList>
    </citation>
    <scope>NUCLEOTIDE SEQUENCE [LARGE SCALE GENOMIC DNA]</scope>
    <source>
        <strain evidence="3">CGMCC 1.14966</strain>
    </source>
</reference>
<protein>
    <recommendedName>
        <fullName evidence="4">DUF2306 domain-containing protein</fullName>
    </recommendedName>
</protein>
<dbReference type="RefSeq" id="WP_188560411.1">
    <property type="nucleotide sequence ID" value="NZ_BMGY01000003.1"/>
</dbReference>
<dbReference type="EMBL" id="BMGY01000003">
    <property type="protein sequence ID" value="GGH80051.1"/>
    <property type="molecule type" value="Genomic_DNA"/>
</dbReference>
<organism evidence="2 3">
    <name type="scientific">Hymenobacter frigidus</name>
    <dbReference type="NCBI Taxonomy" id="1524095"/>
    <lineage>
        <taxon>Bacteria</taxon>
        <taxon>Pseudomonadati</taxon>
        <taxon>Bacteroidota</taxon>
        <taxon>Cytophagia</taxon>
        <taxon>Cytophagales</taxon>
        <taxon>Hymenobacteraceae</taxon>
        <taxon>Hymenobacter</taxon>
    </lineage>
</organism>
<keyword evidence="3" id="KW-1185">Reference proteome</keyword>
<feature type="transmembrane region" description="Helical" evidence="1">
    <location>
        <begin position="224"/>
        <end position="246"/>
    </location>
</feature>
<dbReference type="Proteomes" id="UP000637774">
    <property type="component" value="Unassembled WGS sequence"/>
</dbReference>
<evidence type="ECO:0008006" key="4">
    <source>
        <dbReference type="Google" id="ProtNLM"/>
    </source>
</evidence>
<feature type="transmembrane region" description="Helical" evidence="1">
    <location>
        <begin position="190"/>
        <end position="212"/>
    </location>
</feature>
<feature type="transmembrane region" description="Helical" evidence="1">
    <location>
        <begin position="258"/>
        <end position="276"/>
    </location>
</feature>
<feature type="transmembrane region" description="Helical" evidence="1">
    <location>
        <begin position="113"/>
        <end position="136"/>
    </location>
</feature>
<keyword evidence="1" id="KW-0812">Transmembrane</keyword>
<accession>A0ABQ1ZYP2</accession>
<evidence type="ECO:0000313" key="2">
    <source>
        <dbReference type="EMBL" id="GGH80051.1"/>
    </source>
</evidence>
<keyword evidence="1" id="KW-1133">Transmembrane helix</keyword>
<gene>
    <name evidence="2" type="ORF">GCM10011495_04690</name>
</gene>